<keyword evidence="1" id="KW-0472">Membrane</keyword>
<feature type="transmembrane region" description="Helical" evidence="1">
    <location>
        <begin position="180"/>
        <end position="196"/>
    </location>
</feature>
<feature type="transmembrane region" description="Helical" evidence="1">
    <location>
        <begin position="225"/>
        <end position="245"/>
    </location>
</feature>
<evidence type="ECO:0000256" key="1">
    <source>
        <dbReference type="SAM" id="Phobius"/>
    </source>
</evidence>
<keyword evidence="1" id="KW-1133">Transmembrane helix</keyword>
<evidence type="ECO:0000313" key="3">
    <source>
        <dbReference type="Proteomes" id="UP000177698"/>
    </source>
</evidence>
<feature type="transmembrane region" description="Helical" evidence="1">
    <location>
        <begin position="731"/>
        <end position="752"/>
    </location>
</feature>
<reference evidence="2 3" key="1">
    <citation type="journal article" date="2016" name="Nat. Commun.">
        <title>Thousands of microbial genomes shed light on interconnected biogeochemical processes in an aquifer system.</title>
        <authorList>
            <person name="Anantharaman K."/>
            <person name="Brown C.T."/>
            <person name="Hug L.A."/>
            <person name="Sharon I."/>
            <person name="Castelle C.J."/>
            <person name="Probst A.J."/>
            <person name="Thomas B.C."/>
            <person name="Singh A."/>
            <person name="Wilkins M.J."/>
            <person name="Karaoz U."/>
            <person name="Brodie E.L."/>
            <person name="Williams K.H."/>
            <person name="Hubbard S.S."/>
            <person name="Banfield J.F."/>
        </authorList>
    </citation>
    <scope>NUCLEOTIDE SEQUENCE [LARGE SCALE GENOMIC DNA]</scope>
</reference>
<comment type="caution">
    <text evidence="2">The sequence shown here is derived from an EMBL/GenBank/DDBJ whole genome shotgun (WGS) entry which is preliminary data.</text>
</comment>
<feature type="transmembrane region" description="Helical" evidence="1">
    <location>
        <begin position="328"/>
        <end position="346"/>
    </location>
</feature>
<evidence type="ECO:0008006" key="4">
    <source>
        <dbReference type="Google" id="ProtNLM"/>
    </source>
</evidence>
<sequence>MRNKIETKLKPVLIGIIVFLSIIVTITNLGFKKNFVGDDAGVASLFAKTFVNLSFYTWDNLSAPGKLNVTSILSLLWSSFILTLSKLGLDVNLISRLSYFIFFSFSGTGMFYLVTLLLKIQKISLRKNLIYYAAFVSSLLYMFNHYSMWLASFPIIPYHSSYILLPWIISLFIYNLQVKITFVTVFAFSLLTLLLFSGNPSNTLSILFFLIAYFMFIVKELKRSSVIFVISSIFFVLLLTSFIYIPVLASKSNPYGYVGSSQDQLGSLFLNSTFTAFYNLFRMAGVPTWQNTPFYNLYNQNTFFILMGFFIPFIVIVSYLIPTSFHKLKTFFLALIIFTFFLTAGVNEPFNNLFLLIFNNLPYFEMYRAIYPKFAYYIVLSYSVLIGIFIVDLHLWKNHWNKYKYFIIFIPLLIILYNFPFFVGKIPNKDYLSKIPEEYLLAYKYLDAGSSDFKILSLPPAPNGSGLLLGWNENKYVGPHPDRFFFNYPVLDSFWFIGNGFKNLDNGDSWQGTKFEKYFLEAFNVLKYLNIKYLVVHKDFVENYIFQPNNVNVKITGKLKSRTLIALLKSVKGLELIEDNIYFNLYRMPEKDILARFYIPEKLITSQNQFGALFNKSSKNKNTDIAILSRPFSNLELAASTSVPKVNFLKINPTKYRVKLKNIDRPFLLVFSETFSPHWNATIKMPPENNLRISESDHLLVNGYANAWIIKPFKSDRQEYDILIEFELQKYFQYGLIISITALVGSIIFVFYNIGKKYAHK</sequence>
<accession>A0A1F7IAC5</accession>
<feature type="transmembrane region" description="Helical" evidence="1">
    <location>
        <begin position="303"/>
        <end position="321"/>
    </location>
</feature>
<feature type="transmembrane region" description="Helical" evidence="1">
    <location>
        <begin position="405"/>
        <end position="423"/>
    </location>
</feature>
<feature type="transmembrane region" description="Helical" evidence="1">
    <location>
        <begin position="202"/>
        <end position="218"/>
    </location>
</feature>
<feature type="transmembrane region" description="Helical" evidence="1">
    <location>
        <begin position="130"/>
        <end position="149"/>
    </location>
</feature>
<feature type="transmembrane region" description="Helical" evidence="1">
    <location>
        <begin position="374"/>
        <end position="393"/>
    </location>
</feature>
<evidence type="ECO:0000313" key="2">
    <source>
        <dbReference type="EMBL" id="OGK40299.1"/>
    </source>
</evidence>
<dbReference type="EMBL" id="MGAG01000026">
    <property type="protein sequence ID" value="OGK40299.1"/>
    <property type="molecule type" value="Genomic_DNA"/>
</dbReference>
<feature type="transmembrane region" description="Helical" evidence="1">
    <location>
        <begin position="155"/>
        <end position="173"/>
    </location>
</feature>
<dbReference type="STRING" id="1802056.A2954_02760"/>
<dbReference type="AlphaFoldDB" id="A0A1F7IAC5"/>
<feature type="transmembrane region" description="Helical" evidence="1">
    <location>
        <begin position="12"/>
        <end position="29"/>
    </location>
</feature>
<organism evidence="2 3">
    <name type="scientific">Candidatus Roizmanbacteria bacterium RIFCSPLOWO2_01_FULL_37_12</name>
    <dbReference type="NCBI Taxonomy" id="1802056"/>
    <lineage>
        <taxon>Bacteria</taxon>
        <taxon>Candidatus Roizmaniibacteriota</taxon>
    </lineage>
</organism>
<feature type="transmembrane region" description="Helical" evidence="1">
    <location>
        <begin position="97"/>
        <end position="118"/>
    </location>
</feature>
<gene>
    <name evidence="2" type="ORF">A2954_02760</name>
</gene>
<protein>
    <recommendedName>
        <fullName evidence="4">Membrane protein 6-pyruvoyl-tetrahydropterin synthase-related domain-containing protein</fullName>
    </recommendedName>
</protein>
<dbReference type="Proteomes" id="UP000177698">
    <property type="component" value="Unassembled WGS sequence"/>
</dbReference>
<proteinExistence type="predicted"/>
<keyword evidence="1" id="KW-0812">Transmembrane</keyword>
<name>A0A1F7IAC5_9BACT</name>